<proteinExistence type="predicted"/>
<evidence type="ECO:0008006" key="4">
    <source>
        <dbReference type="Google" id="ProtNLM"/>
    </source>
</evidence>
<sequence length="946" mass="101762">MYVRCIFAVVALSHWVTNTVWSFPHSLCYLNATLCGRVYGEATADPGTRCCGSMLSEDDMQYFVSGAEKHENLYFGAEETRTRDILSQEWGARSLQSKGAFSASTLHGHVLTFHGGLDKLTLELPPPATIGHTFTAVGNYSYMLGFWALENLHFYRDAGTDSLLHQLLMLHSIQDQFWCVSEDMLKDMQADRAKGYVDPGDGPALMRLDHATHTWTRVDTAVPSQRWFHSAVPYDNAIFFFGGFCNSDDSIDVYETHTNSWRTLETSGSSPSKYLTGLQHVLLGFTAVGVKNLMYVLGGAVLLRESSTAECNDACALSRNGVCEAHAGAEFEDRIGDCDPAVEECCPAFTDCTDCGAPVNVGCDWTLSEGMMAEAEPLILMKSAAPEDLCVNASVANCRRMCELEPTCAGFDLRDVPGYGLSCAHFTPPAGGTGSVTLVNASNATLEAHTCLRSASADGTSDAGPADCADTPGHVDAGDMTCNMWRGRNCSQATDIGYTPDMVAELELNCARSCGLCADQSEATWKGSKVHVLDLDTGEWSQGAPFLVNGDEAYTLGFPMSDYMESMHKLELGGGVLINEEENQRYGLDAAFSGDIHSLDLLDDEWNAASGGTSSVEHAPSEVLVAGTASSVGSHVYIIGGARNVLQYRTLHNTDPVNDTYILSLETRDWMDNAAVAPATAEDTFTARQLHSAAVVGSVVYVHGGRASGNVDYDLADALDDTFALDTATLTWRKVAAGGPRSGCQAAMVASDSMLYWFGGTDSAGYGTGALSVYCLDTARLEDGWTNIDGSIYGQASLGAGFEGHTLCGYTASLYMNGGIFAVMGVSIPPEQNVEVYHPEFIYRLDTTYQAEGTWLWTEQILVGRTGSSSAQFEGRQGHTMVSSGGVIFVFGGRQGNHAMTDAYVLLPGLTENAREVLVDQLESWDEVLPRTQVRAAIPRADGSLV</sequence>
<organism evidence="2 3">
    <name type="scientific">Cymbomonas tetramitiformis</name>
    <dbReference type="NCBI Taxonomy" id="36881"/>
    <lineage>
        <taxon>Eukaryota</taxon>
        <taxon>Viridiplantae</taxon>
        <taxon>Chlorophyta</taxon>
        <taxon>Pyramimonadophyceae</taxon>
        <taxon>Pyramimonadales</taxon>
        <taxon>Pyramimonadaceae</taxon>
        <taxon>Cymbomonas</taxon>
    </lineage>
</organism>
<protein>
    <recommendedName>
        <fullName evidence="4">ShKT domain-containing protein</fullName>
    </recommendedName>
</protein>
<evidence type="ECO:0000256" key="1">
    <source>
        <dbReference type="SAM" id="SignalP"/>
    </source>
</evidence>
<dbReference type="SUPFAM" id="SSF117281">
    <property type="entry name" value="Kelch motif"/>
    <property type="match status" value="2"/>
</dbReference>
<dbReference type="InterPro" id="IPR015915">
    <property type="entry name" value="Kelch-typ_b-propeller"/>
</dbReference>
<dbReference type="EMBL" id="LGRX02011151">
    <property type="protein sequence ID" value="KAK3269191.1"/>
    <property type="molecule type" value="Genomic_DNA"/>
</dbReference>
<feature type="signal peptide" evidence="1">
    <location>
        <begin position="1"/>
        <end position="22"/>
    </location>
</feature>
<evidence type="ECO:0000313" key="3">
    <source>
        <dbReference type="Proteomes" id="UP001190700"/>
    </source>
</evidence>
<keyword evidence="1" id="KW-0732">Signal</keyword>
<dbReference type="Proteomes" id="UP001190700">
    <property type="component" value="Unassembled WGS sequence"/>
</dbReference>
<dbReference type="AlphaFoldDB" id="A0AAE0L203"/>
<keyword evidence="3" id="KW-1185">Reference proteome</keyword>
<gene>
    <name evidence="2" type="ORF">CYMTET_22351</name>
</gene>
<feature type="chain" id="PRO_5041986436" description="ShKT domain-containing protein" evidence="1">
    <location>
        <begin position="23"/>
        <end position="946"/>
    </location>
</feature>
<evidence type="ECO:0000313" key="2">
    <source>
        <dbReference type="EMBL" id="KAK3269191.1"/>
    </source>
</evidence>
<name>A0AAE0L203_9CHLO</name>
<dbReference type="PANTHER" id="PTHR23244:SF471">
    <property type="entry name" value="GUANINE NUCLEOTIDE-BINDING PROTEIN SUBUNIT BETA 1-RELATED"/>
    <property type="match status" value="1"/>
</dbReference>
<accession>A0AAE0L203</accession>
<dbReference type="Pfam" id="PF24681">
    <property type="entry name" value="Kelch_KLHDC2_KLHL20_DRC7"/>
    <property type="match status" value="1"/>
</dbReference>
<dbReference type="Gene3D" id="2.120.10.80">
    <property type="entry name" value="Kelch-type beta propeller"/>
    <property type="match status" value="3"/>
</dbReference>
<comment type="caution">
    <text evidence="2">The sequence shown here is derived from an EMBL/GenBank/DDBJ whole genome shotgun (WGS) entry which is preliminary data.</text>
</comment>
<reference evidence="2 3" key="1">
    <citation type="journal article" date="2015" name="Genome Biol. Evol.">
        <title>Comparative Genomics of a Bacterivorous Green Alga Reveals Evolutionary Causalities and Consequences of Phago-Mixotrophic Mode of Nutrition.</title>
        <authorList>
            <person name="Burns J.A."/>
            <person name="Paasch A."/>
            <person name="Narechania A."/>
            <person name="Kim E."/>
        </authorList>
    </citation>
    <scope>NUCLEOTIDE SEQUENCE [LARGE SCALE GENOMIC DNA]</scope>
    <source>
        <strain evidence="2 3">PLY_AMNH</strain>
    </source>
</reference>
<dbReference type="PANTHER" id="PTHR23244">
    <property type="entry name" value="KELCH REPEAT DOMAIN"/>
    <property type="match status" value="1"/>
</dbReference>